<organism evidence="1 2">
    <name type="scientific">Racocetra persica</name>
    <dbReference type="NCBI Taxonomy" id="160502"/>
    <lineage>
        <taxon>Eukaryota</taxon>
        <taxon>Fungi</taxon>
        <taxon>Fungi incertae sedis</taxon>
        <taxon>Mucoromycota</taxon>
        <taxon>Glomeromycotina</taxon>
        <taxon>Glomeromycetes</taxon>
        <taxon>Diversisporales</taxon>
        <taxon>Gigasporaceae</taxon>
        <taxon>Racocetra</taxon>
    </lineage>
</organism>
<sequence>VLVETEYAVPASLLDQQIKNKQINGDGDEIQDVLHYTWTWVNLESLLIMM</sequence>
<keyword evidence="2" id="KW-1185">Reference proteome</keyword>
<evidence type="ECO:0000313" key="2">
    <source>
        <dbReference type="Proteomes" id="UP000789920"/>
    </source>
</evidence>
<feature type="non-terminal residue" evidence="1">
    <location>
        <position position="1"/>
    </location>
</feature>
<proteinExistence type="predicted"/>
<name>A0ACA9RNT0_9GLOM</name>
<gene>
    <name evidence="1" type="ORF">RPERSI_LOCUS21216</name>
</gene>
<reference evidence="1" key="1">
    <citation type="submission" date="2021-06" db="EMBL/GenBank/DDBJ databases">
        <authorList>
            <person name="Kallberg Y."/>
            <person name="Tangrot J."/>
            <person name="Rosling A."/>
        </authorList>
    </citation>
    <scope>NUCLEOTIDE SEQUENCE</scope>
    <source>
        <strain evidence="1">MA461A</strain>
    </source>
</reference>
<accession>A0ACA9RNT0</accession>
<evidence type="ECO:0000313" key="1">
    <source>
        <dbReference type="EMBL" id="CAG8801933.1"/>
    </source>
</evidence>
<comment type="caution">
    <text evidence="1">The sequence shown here is derived from an EMBL/GenBank/DDBJ whole genome shotgun (WGS) entry which is preliminary data.</text>
</comment>
<protein>
    <submittedName>
        <fullName evidence="1">28685_t:CDS:1</fullName>
    </submittedName>
</protein>
<dbReference type="Proteomes" id="UP000789920">
    <property type="component" value="Unassembled WGS sequence"/>
</dbReference>
<dbReference type="EMBL" id="CAJVQC010061604">
    <property type="protein sequence ID" value="CAG8801933.1"/>
    <property type="molecule type" value="Genomic_DNA"/>
</dbReference>